<proteinExistence type="predicted"/>
<dbReference type="STRING" id="758825.SAMN02982985_03440"/>
<keyword evidence="2" id="KW-0808">Transferase</keyword>
<organism evidence="2 3">
    <name type="scientific">Rugamonas rubra</name>
    <dbReference type="NCBI Taxonomy" id="758825"/>
    <lineage>
        <taxon>Bacteria</taxon>
        <taxon>Pseudomonadati</taxon>
        <taxon>Pseudomonadota</taxon>
        <taxon>Betaproteobacteria</taxon>
        <taxon>Burkholderiales</taxon>
        <taxon>Oxalobacteraceae</taxon>
        <taxon>Telluria group</taxon>
        <taxon>Rugamonas</taxon>
    </lineage>
</organism>
<dbReference type="AlphaFoldDB" id="A0A1I4PI45"/>
<evidence type="ECO:0000313" key="3">
    <source>
        <dbReference type="Proteomes" id="UP000199470"/>
    </source>
</evidence>
<dbReference type="GO" id="GO:0016747">
    <property type="term" value="F:acyltransferase activity, transferring groups other than amino-acyl groups"/>
    <property type="evidence" value="ECO:0007669"/>
    <property type="project" value="InterPro"/>
</dbReference>
<name>A0A1I4PI45_9BURK</name>
<protein>
    <submittedName>
        <fullName evidence="2">Diamine N-acetyltransferase</fullName>
    </submittedName>
</protein>
<accession>A0A1I4PI45</accession>
<dbReference type="InterPro" id="IPR050276">
    <property type="entry name" value="MshD_Acetyltransferase"/>
</dbReference>
<dbReference type="EMBL" id="FOTW01000016">
    <property type="protein sequence ID" value="SFM27522.1"/>
    <property type="molecule type" value="Genomic_DNA"/>
</dbReference>
<keyword evidence="3" id="KW-1185">Reference proteome</keyword>
<dbReference type="PROSITE" id="PS51186">
    <property type="entry name" value="GNAT"/>
    <property type="match status" value="1"/>
</dbReference>
<evidence type="ECO:0000259" key="1">
    <source>
        <dbReference type="PROSITE" id="PS51186"/>
    </source>
</evidence>
<dbReference type="RefSeq" id="WP_093388917.1">
    <property type="nucleotide sequence ID" value="NZ_FOTW01000016.1"/>
</dbReference>
<reference evidence="2 3" key="1">
    <citation type="submission" date="2016-10" db="EMBL/GenBank/DDBJ databases">
        <authorList>
            <person name="de Groot N.N."/>
        </authorList>
    </citation>
    <scope>NUCLEOTIDE SEQUENCE [LARGE SCALE GENOMIC DNA]</scope>
    <source>
        <strain evidence="2 3">ATCC 43154</strain>
    </source>
</reference>
<feature type="domain" description="N-acetyltransferase" evidence="1">
    <location>
        <begin position="5"/>
        <end position="151"/>
    </location>
</feature>
<sequence length="156" mass="17567">MELDVRLAAVTEENFEAIMDLPLLKQQEDYLASNAYSIAQASFYPDFQARAIYAGPELVGFLMYDRQSNDRVGEYGIYRFMVDHRQQGKGIGRRAMELVLAEIRACADVERITICYHPENPVAKDFYASFGFVEVGLDDDHEMIAEILPGAAGTKT</sequence>
<dbReference type="InterPro" id="IPR000182">
    <property type="entry name" value="GNAT_dom"/>
</dbReference>
<dbReference type="InterPro" id="IPR016181">
    <property type="entry name" value="Acyl_CoA_acyltransferase"/>
</dbReference>
<dbReference type="Pfam" id="PF00583">
    <property type="entry name" value="Acetyltransf_1"/>
    <property type="match status" value="1"/>
</dbReference>
<evidence type="ECO:0000313" key="2">
    <source>
        <dbReference type="EMBL" id="SFM27522.1"/>
    </source>
</evidence>
<dbReference type="Gene3D" id="3.40.630.30">
    <property type="match status" value="1"/>
</dbReference>
<dbReference type="SUPFAM" id="SSF55729">
    <property type="entry name" value="Acyl-CoA N-acyltransferases (Nat)"/>
    <property type="match status" value="1"/>
</dbReference>
<dbReference type="OrthoDB" id="9799092at2"/>
<dbReference type="PANTHER" id="PTHR43617">
    <property type="entry name" value="L-AMINO ACID N-ACETYLTRANSFERASE"/>
    <property type="match status" value="1"/>
</dbReference>
<dbReference type="Proteomes" id="UP000199470">
    <property type="component" value="Unassembled WGS sequence"/>
</dbReference>
<dbReference type="CDD" id="cd04301">
    <property type="entry name" value="NAT_SF"/>
    <property type="match status" value="1"/>
</dbReference>
<gene>
    <name evidence="2" type="ORF">SAMN02982985_03440</name>
</gene>